<accession>A0A0C9XJH9</accession>
<dbReference type="OrthoDB" id="10476288at2759"/>
<gene>
    <name evidence="1" type="ORF">K443DRAFT_122323</name>
</gene>
<evidence type="ECO:0000313" key="1">
    <source>
        <dbReference type="EMBL" id="KIK01629.1"/>
    </source>
</evidence>
<evidence type="ECO:0000313" key="2">
    <source>
        <dbReference type="Proteomes" id="UP000054477"/>
    </source>
</evidence>
<dbReference type="EMBL" id="KN838604">
    <property type="protein sequence ID" value="KIK01629.1"/>
    <property type="molecule type" value="Genomic_DNA"/>
</dbReference>
<dbReference type="AlphaFoldDB" id="A0A0C9XJH9"/>
<organism evidence="1 2">
    <name type="scientific">Laccaria amethystina LaAM-08-1</name>
    <dbReference type="NCBI Taxonomy" id="1095629"/>
    <lineage>
        <taxon>Eukaryota</taxon>
        <taxon>Fungi</taxon>
        <taxon>Dikarya</taxon>
        <taxon>Basidiomycota</taxon>
        <taxon>Agaricomycotina</taxon>
        <taxon>Agaricomycetes</taxon>
        <taxon>Agaricomycetidae</taxon>
        <taxon>Agaricales</taxon>
        <taxon>Agaricineae</taxon>
        <taxon>Hydnangiaceae</taxon>
        <taxon>Laccaria</taxon>
    </lineage>
</organism>
<protein>
    <submittedName>
        <fullName evidence="1">Uncharacterized protein</fullName>
    </submittedName>
</protein>
<keyword evidence="2" id="KW-1185">Reference proteome</keyword>
<sequence length="147" mass="16395">MTDSWKLFKQGSNIQPVQEDISTPQDKIQDKIRAFNSIVSILAQIQQGEPFKDDEIPSANPPNRSEQLQLKLSNAFAHLAVADNSEVVAATLYTPEELAVMTWVQDQDSNDQDKPEAAHVTQGATFWEKLRRSTHCQSNATSRLSNG</sequence>
<proteinExistence type="predicted"/>
<reference evidence="1 2" key="1">
    <citation type="submission" date="2014-04" db="EMBL/GenBank/DDBJ databases">
        <authorList>
            <consortium name="DOE Joint Genome Institute"/>
            <person name="Kuo A."/>
            <person name="Kohler A."/>
            <person name="Nagy L.G."/>
            <person name="Floudas D."/>
            <person name="Copeland A."/>
            <person name="Barry K.W."/>
            <person name="Cichocki N."/>
            <person name="Veneault-Fourrey C."/>
            <person name="LaButti K."/>
            <person name="Lindquist E.A."/>
            <person name="Lipzen A."/>
            <person name="Lundell T."/>
            <person name="Morin E."/>
            <person name="Murat C."/>
            <person name="Sun H."/>
            <person name="Tunlid A."/>
            <person name="Henrissat B."/>
            <person name="Grigoriev I.V."/>
            <person name="Hibbett D.S."/>
            <person name="Martin F."/>
            <person name="Nordberg H.P."/>
            <person name="Cantor M.N."/>
            <person name="Hua S.X."/>
        </authorList>
    </citation>
    <scope>NUCLEOTIDE SEQUENCE [LARGE SCALE GENOMIC DNA]</scope>
    <source>
        <strain evidence="1 2">LaAM-08-1</strain>
    </source>
</reference>
<reference evidence="2" key="2">
    <citation type="submission" date="2015-01" db="EMBL/GenBank/DDBJ databases">
        <title>Evolutionary Origins and Diversification of the Mycorrhizal Mutualists.</title>
        <authorList>
            <consortium name="DOE Joint Genome Institute"/>
            <consortium name="Mycorrhizal Genomics Consortium"/>
            <person name="Kohler A."/>
            <person name="Kuo A."/>
            <person name="Nagy L.G."/>
            <person name="Floudas D."/>
            <person name="Copeland A."/>
            <person name="Barry K.W."/>
            <person name="Cichocki N."/>
            <person name="Veneault-Fourrey C."/>
            <person name="LaButti K."/>
            <person name="Lindquist E.A."/>
            <person name="Lipzen A."/>
            <person name="Lundell T."/>
            <person name="Morin E."/>
            <person name="Murat C."/>
            <person name="Riley R."/>
            <person name="Ohm R."/>
            <person name="Sun H."/>
            <person name="Tunlid A."/>
            <person name="Henrissat B."/>
            <person name="Grigoriev I.V."/>
            <person name="Hibbett D.S."/>
            <person name="Martin F."/>
        </authorList>
    </citation>
    <scope>NUCLEOTIDE SEQUENCE [LARGE SCALE GENOMIC DNA]</scope>
    <source>
        <strain evidence="2">LaAM-08-1</strain>
    </source>
</reference>
<dbReference type="Proteomes" id="UP000054477">
    <property type="component" value="Unassembled WGS sequence"/>
</dbReference>
<dbReference type="HOGENOM" id="CLU_1768405_0_0_1"/>
<name>A0A0C9XJH9_9AGAR</name>